<dbReference type="Pfam" id="PF02163">
    <property type="entry name" value="Peptidase_M50"/>
    <property type="match status" value="1"/>
</dbReference>
<feature type="transmembrane region" description="Helical" evidence="7">
    <location>
        <begin position="177"/>
        <end position="197"/>
    </location>
</feature>
<dbReference type="GO" id="GO:0016020">
    <property type="term" value="C:membrane"/>
    <property type="evidence" value="ECO:0007669"/>
    <property type="project" value="UniProtKB-SubCell"/>
</dbReference>
<dbReference type="RefSeq" id="WP_348263736.1">
    <property type="nucleotide sequence ID" value="NZ_CP121196.1"/>
</dbReference>
<feature type="transmembrane region" description="Helical" evidence="7">
    <location>
        <begin position="69"/>
        <end position="89"/>
    </location>
</feature>
<gene>
    <name evidence="9" type="ORF">P8935_04050</name>
</gene>
<evidence type="ECO:0000256" key="6">
    <source>
        <dbReference type="ARBA" id="ARBA00023136"/>
    </source>
</evidence>
<comment type="cofactor">
    <cofactor evidence="1">
        <name>Zn(2+)</name>
        <dbReference type="ChEBI" id="CHEBI:29105"/>
    </cofactor>
</comment>
<feature type="domain" description="Peptidase M50" evidence="8">
    <location>
        <begin position="71"/>
        <end position="275"/>
    </location>
</feature>
<evidence type="ECO:0000256" key="1">
    <source>
        <dbReference type="ARBA" id="ARBA00001947"/>
    </source>
</evidence>
<evidence type="ECO:0000256" key="2">
    <source>
        <dbReference type="ARBA" id="ARBA00004141"/>
    </source>
</evidence>
<organism evidence="9">
    <name type="scientific">Telmatobacter sp. DSM 110680</name>
    <dbReference type="NCBI Taxonomy" id="3036704"/>
    <lineage>
        <taxon>Bacteria</taxon>
        <taxon>Pseudomonadati</taxon>
        <taxon>Acidobacteriota</taxon>
        <taxon>Terriglobia</taxon>
        <taxon>Terriglobales</taxon>
        <taxon>Acidobacteriaceae</taxon>
        <taxon>Telmatobacter</taxon>
    </lineage>
</organism>
<name>A0AAU7DN64_9BACT</name>
<dbReference type="GO" id="GO:0006508">
    <property type="term" value="P:proteolysis"/>
    <property type="evidence" value="ECO:0007669"/>
    <property type="project" value="InterPro"/>
</dbReference>
<evidence type="ECO:0000256" key="4">
    <source>
        <dbReference type="ARBA" id="ARBA00022692"/>
    </source>
</evidence>
<keyword evidence="6 7" id="KW-0472">Membrane</keyword>
<feature type="transmembrane region" description="Helical" evidence="7">
    <location>
        <begin position="29"/>
        <end position="49"/>
    </location>
</feature>
<dbReference type="CDD" id="cd05709">
    <property type="entry name" value="S2P-M50"/>
    <property type="match status" value="1"/>
</dbReference>
<accession>A0AAU7DN64</accession>
<comment type="subcellular location">
    <subcellularLocation>
        <location evidence="2">Membrane</location>
        <topology evidence="2">Multi-pass membrane protein</topology>
    </subcellularLocation>
</comment>
<protein>
    <submittedName>
        <fullName evidence="9">M50 family metallopeptidase</fullName>
    </submittedName>
</protein>
<evidence type="ECO:0000256" key="5">
    <source>
        <dbReference type="ARBA" id="ARBA00022989"/>
    </source>
</evidence>
<keyword evidence="5 7" id="KW-1133">Transmembrane helix</keyword>
<evidence type="ECO:0000256" key="3">
    <source>
        <dbReference type="ARBA" id="ARBA00007931"/>
    </source>
</evidence>
<sequence>MAFGKRQKVKLAANIDQVRSIPGDFTNRYVNRFAMGVTFGLSLGSYLWWQGWLRTVHISGLDSLLVRSVVTLVVLLAITSIHETGHAIVGKICGMKVRAFFIGPFQWCIRDAKWGFEFKPKSLFFADGITALIPGEGELRPGQYLSMMAAGSLVNVLSGCLALYFAFHSGIALSPPILGVIALFGAWSLGVAAANLLPFRTPQGYSDGAIVLQLLAGGAFAAYHLSVARIGSSLVSALRPRDYDIGSIRAAARGIANGRQALLMWLYAFSHSIDAGKTKEADDVLANAELVCLQSAGKIPAELHTSFIFGNAFIRRDPVATRFWWNRMQATNPTRFNADYWRAESALHWIEGNLEEANHAWEKSYALVKQLPQAGAYDFSRDCCTLLKRELDLASVA</sequence>
<feature type="transmembrane region" description="Helical" evidence="7">
    <location>
        <begin position="144"/>
        <end position="165"/>
    </location>
</feature>
<evidence type="ECO:0000256" key="7">
    <source>
        <dbReference type="SAM" id="Phobius"/>
    </source>
</evidence>
<dbReference type="AlphaFoldDB" id="A0AAU7DN64"/>
<dbReference type="EMBL" id="CP121196">
    <property type="protein sequence ID" value="XBH18512.1"/>
    <property type="molecule type" value="Genomic_DNA"/>
</dbReference>
<comment type="similarity">
    <text evidence="3">Belongs to the peptidase M50B family.</text>
</comment>
<dbReference type="InterPro" id="IPR008915">
    <property type="entry name" value="Peptidase_M50"/>
</dbReference>
<evidence type="ECO:0000313" key="9">
    <source>
        <dbReference type="EMBL" id="XBH18512.1"/>
    </source>
</evidence>
<keyword evidence="4 7" id="KW-0812">Transmembrane</keyword>
<feature type="transmembrane region" description="Helical" evidence="7">
    <location>
        <begin position="209"/>
        <end position="226"/>
    </location>
</feature>
<reference evidence="9" key="1">
    <citation type="submission" date="2023-03" db="EMBL/GenBank/DDBJ databases">
        <title>Edaphobacter sp.</title>
        <authorList>
            <person name="Huber K.J."/>
            <person name="Papendorf J."/>
            <person name="Pilke C."/>
            <person name="Bunk B."/>
            <person name="Sproeer C."/>
            <person name="Pester M."/>
        </authorList>
    </citation>
    <scope>NUCLEOTIDE SEQUENCE</scope>
    <source>
        <strain evidence="9">DSM 110680</strain>
    </source>
</reference>
<evidence type="ECO:0000259" key="8">
    <source>
        <dbReference type="Pfam" id="PF02163"/>
    </source>
</evidence>
<proteinExistence type="inferred from homology"/>